<dbReference type="EMBL" id="CP048209">
    <property type="protein sequence ID" value="QHT61705.1"/>
    <property type="molecule type" value="Genomic_DNA"/>
</dbReference>
<sequence>MKLFELAIGTTRRYVASESEDAAYAIGTDPVKHPDISFLPFTITEVTVPGYAIKLTKQRETGDG</sequence>
<evidence type="ECO:0000313" key="2">
    <source>
        <dbReference type="Proteomes" id="UP000476064"/>
    </source>
</evidence>
<accession>A0A6C0G6T0</accession>
<dbReference type="Proteomes" id="UP000476064">
    <property type="component" value="Chromosome"/>
</dbReference>
<dbReference type="RefSeq" id="WP_162358144.1">
    <property type="nucleotide sequence ID" value="NZ_CP048209.1"/>
</dbReference>
<keyword evidence="2" id="KW-1185">Reference proteome</keyword>
<dbReference type="AlphaFoldDB" id="A0A6C0G6T0"/>
<reference evidence="1 2" key="1">
    <citation type="submission" date="2020-01" db="EMBL/GenBank/DDBJ databases">
        <title>Paenibacillus sp. nov., isolated from tomato rhizosphere.</title>
        <authorList>
            <person name="Weon H.-Y."/>
            <person name="Lee S.A."/>
        </authorList>
    </citation>
    <scope>NUCLEOTIDE SEQUENCE [LARGE SCALE GENOMIC DNA]</scope>
    <source>
        <strain evidence="1 2">12200R-189</strain>
    </source>
</reference>
<gene>
    <name evidence="1" type="ORF">GXP70_18140</name>
</gene>
<name>A0A6C0G6T0_9BACL</name>
<evidence type="ECO:0000313" key="1">
    <source>
        <dbReference type="EMBL" id="QHT61705.1"/>
    </source>
</evidence>
<dbReference type="KEGG" id="plyc:GXP70_18140"/>
<proteinExistence type="predicted"/>
<protein>
    <submittedName>
        <fullName evidence="1">Uncharacterized protein</fullName>
    </submittedName>
</protein>
<organism evidence="1 2">
    <name type="scientific">Paenibacillus lycopersici</name>
    <dbReference type="NCBI Taxonomy" id="2704462"/>
    <lineage>
        <taxon>Bacteria</taxon>
        <taxon>Bacillati</taxon>
        <taxon>Bacillota</taxon>
        <taxon>Bacilli</taxon>
        <taxon>Bacillales</taxon>
        <taxon>Paenibacillaceae</taxon>
        <taxon>Paenibacillus</taxon>
    </lineage>
</organism>